<proteinExistence type="predicted"/>
<feature type="compositionally biased region" description="Acidic residues" evidence="1">
    <location>
        <begin position="276"/>
        <end position="287"/>
    </location>
</feature>
<feature type="region of interest" description="Disordered" evidence="1">
    <location>
        <begin position="174"/>
        <end position="297"/>
    </location>
</feature>
<dbReference type="Proteomes" id="UP001357485">
    <property type="component" value="Unassembled WGS sequence"/>
</dbReference>
<feature type="compositionally biased region" description="Low complexity" evidence="1">
    <location>
        <begin position="219"/>
        <end position="248"/>
    </location>
</feature>
<protein>
    <submittedName>
        <fullName evidence="2">Uncharacterized protein</fullName>
    </submittedName>
</protein>
<comment type="caution">
    <text evidence="2">The sequence shown here is derived from an EMBL/GenBank/DDBJ whole genome shotgun (WGS) entry which is preliminary data.</text>
</comment>
<feature type="compositionally biased region" description="Basic and acidic residues" evidence="1">
    <location>
        <begin position="288"/>
        <end position="297"/>
    </location>
</feature>
<evidence type="ECO:0000256" key="1">
    <source>
        <dbReference type="SAM" id="MobiDB-lite"/>
    </source>
</evidence>
<accession>A0ABR0KST8</accession>
<evidence type="ECO:0000313" key="2">
    <source>
        <dbReference type="EMBL" id="KAK5126827.1"/>
    </source>
</evidence>
<keyword evidence="3" id="KW-1185">Reference proteome</keyword>
<reference evidence="2 3" key="1">
    <citation type="submission" date="2023-08" db="EMBL/GenBank/DDBJ databases">
        <title>Black Yeasts Isolated from many extreme environments.</title>
        <authorList>
            <person name="Coleine C."/>
            <person name="Stajich J.E."/>
            <person name="Selbmann L."/>
        </authorList>
    </citation>
    <scope>NUCLEOTIDE SEQUENCE [LARGE SCALE GENOMIC DNA]</scope>
    <source>
        <strain evidence="2 3">CCFEE 536</strain>
    </source>
</reference>
<evidence type="ECO:0000313" key="3">
    <source>
        <dbReference type="Proteomes" id="UP001357485"/>
    </source>
</evidence>
<organism evidence="2 3">
    <name type="scientific">Cryomyces antarcticus</name>
    <dbReference type="NCBI Taxonomy" id="329879"/>
    <lineage>
        <taxon>Eukaryota</taxon>
        <taxon>Fungi</taxon>
        <taxon>Dikarya</taxon>
        <taxon>Ascomycota</taxon>
        <taxon>Pezizomycotina</taxon>
        <taxon>Dothideomycetes</taxon>
        <taxon>Dothideomycetes incertae sedis</taxon>
        <taxon>Cryomyces</taxon>
    </lineage>
</organism>
<gene>
    <name evidence="2" type="ORF">LTR16_002993</name>
</gene>
<feature type="compositionally biased region" description="Low complexity" evidence="1">
    <location>
        <begin position="182"/>
        <end position="195"/>
    </location>
</feature>
<dbReference type="EMBL" id="JAVRRA010024893">
    <property type="protein sequence ID" value="KAK5126827.1"/>
    <property type="molecule type" value="Genomic_DNA"/>
</dbReference>
<name>A0ABR0KST8_9PEZI</name>
<sequence length="297" mass="31983">MASIPVFLCFGGSPEPQPSLEAYIIHVEGGEALPSLSEKVKQTFRERAIYPVQNDRVMSLLAVWNVYGSPAPLRTWLADDDMTFSVILKFFIRREADDILYAQMEDLVCPPQFPDPVAVPRHLVLPSNGPAAFQDLMQHIAQRDENPPPTYVPSNQFDQLFEDLGELSETGLSRRPGALLDAPSQQHSSSAAPVAGARPRGQEQPGSAEAQADGPHPLGAAAAGRQQRGSGPSQTPAAPALSSQSQPAGAHGFGRGRSGAAQGTRRSKRRKMASVEDGEKESDEGEGEGEKRLRNNK</sequence>